<keyword evidence="2" id="KW-1185">Reference proteome</keyword>
<name>A0ACC2TJ22_9FUNG</name>
<keyword evidence="1" id="KW-0378">Hydrolase</keyword>
<evidence type="ECO:0000313" key="1">
    <source>
        <dbReference type="EMBL" id="KAJ9074678.1"/>
    </source>
</evidence>
<gene>
    <name evidence="1" type="primary">PTP1_1</name>
    <name evidence="1" type="ORF">DSO57_1004128</name>
</gene>
<evidence type="ECO:0000313" key="2">
    <source>
        <dbReference type="Proteomes" id="UP001165960"/>
    </source>
</evidence>
<comment type="caution">
    <text evidence="1">The sequence shown here is derived from an EMBL/GenBank/DDBJ whole genome shotgun (WGS) entry which is preliminary data.</text>
</comment>
<dbReference type="EC" id="3.1.3.48" evidence="1"/>
<dbReference type="EMBL" id="QTSX02002850">
    <property type="protein sequence ID" value="KAJ9074678.1"/>
    <property type="molecule type" value="Genomic_DNA"/>
</dbReference>
<sequence>MQSFPKAPSKEAKSWYSSLSDGKCTAADNKQLSNILATNIGELPENQGKNRYNNVLPYDSTRVLIRQSILSSQPEADYINANYIQVPECPFKYIATQAPLPETFADFWCMVTEARSPLMLVLTKRVEGPSVKYHKYWPKLAGEPLEFEEDRIKVELVEENIHPENPDIIVAYFTVLHTTGSGQQETFPVTQLRFEGWPDFGVPSHPAILLNLIKVYRHELALAQEKLQGDYGAPVIHCSAGVGRTGTFCAVDSALFLLETWPHDSDLVVHIIQSFRQQRMMTVQSFSQFSFIYQVLHHYTTDLSQVSCEQAITD</sequence>
<accession>A0ACC2TJ22</accession>
<dbReference type="Proteomes" id="UP001165960">
    <property type="component" value="Unassembled WGS sequence"/>
</dbReference>
<organism evidence="1 2">
    <name type="scientific">Entomophthora muscae</name>
    <dbReference type="NCBI Taxonomy" id="34485"/>
    <lineage>
        <taxon>Eukaryota</taxon>
        <taxon>Fungi</taxon>
        <taxon>Fungi incertae sedis</taxon>
        <taxon>Zoopagomycota</taxon>
        <taxon>Entomophthoromycotina</taxon>
        <taxon>Entomophthoromycetes</taxon>
        <taxon>Entomophthorales</taxon>
        <taxon>Entomophthoraceae</taxon>
        <taxon>Entomophthora</taxon>
    </lineage>
</organism>
<protein>
    <submittedName>
        <fullName evidence="1">Tyrosine protein phosphatase 1</fullName>
        <ecNumber evidence="1">3.1.3.48</ecNumber>
    </submittedName>
</protein>
<proteinExistence type="predicted"/>
<reference evidence="1" key="1">
    <citation type="submission" date="2022-04" db="EMBL/GenBank/DDBJ databases">
        <title>Genome of the entomopathogenic fungus Entomophthora muscae.</title>
        <authorList>
            <person name="Elya C."/>
            <person name="Lovett B.R."/>
            <person name="Lee E."/>
            <person name="Macias A.M."/>
            <person name="Hajek A.E."/>
            <person name="De Bivort B.L."/>
            <person name="Kasson M.T."/>
            <person name="De Fine Licht H.H."/>
            <person name="Stajich J.E."/>
        </authorList>
    </citation>
    <scope>NUCLEOTIDE SEQUENCE</scope>
    <source>
        <strain evidence="1">Berkeley</strain>
    </source>
</reference>